<dbReference type="SMART" id="SM00100">
    <property type="entry name" value="cNMP"/>
    <property type="match status" value="1"/>
</dbReference>
<dbReference type="PANTHER" id="PTHR24567:SF68">
    <property type="entry name" value="DNA-BINDING TRANSCRIPTIONAL DUAL REGULATOR CRP"/>
    <property type="match status" value="1"/>
</dbReference>
<evidence type="ECO:0000256" key="1">
    <source>
        <dbReference type="ARBA" id="ARBA00023015"/>
    </source>
</evidence>
<keyword evidence="2" id="KW-0238">DNA-binding</keyword>
<dbReference type="Gene3D" id="2.60.120.10">
    <property type="entry name" value="Jelly Rolls"/>
    <property type="match status" value="1"/>
</dbReference>
<accession>A0ABP7D7Z3</accession>
<dbReference type="InterPro" id="IPR000595">
    <property type="entry name" value="cNMP-bd_dom"/>
</dbReference>
<dbReference type="PANTHER" id="PTHR24567">
    <property type="entry name" value="CRP FAMILY TRANSCRIPTIONAL REGULATORY PROTEIN"/>
    <property type="match status" value="1"/>
</dbReference>
<comment type="caution">
    <text evidence="5">The sequence shown here is derived from an EMBL/GenBank/DDBJ whole genome shotgun (WGS) entry which is preliminary data.</text>
</comment>
<dbReference type="RefSeq" id="WP_344692262.1">
    <property type="nucleotide sequence ID" value="NZ_BAABBF010000002.1"/>
</dbReference>
<name>A0ABP7D7Z3_9SPHN</name>
<dbReference type="PROSITE" id="PS51063">
    <property type="entry name" value="HTH_CRP_2"/>
    <property type="match status" value="1"/>
</dbReference>
<keyword evidence="1" id="KW-0805">Transcription regulation</keyword>
<dbReference type="SUPFAM" id="SSF51206">
    <property type="entry name" value="cAMP-binding domain-like"/>
    <property type="match status" value="1"/>
</dbReference>
<evidence type="ECO:0000259" key="4">
    <source>
        <dbReference type="PROSITE" id="PS51063"/>
    </source>
</evidence>
<dbReference type="EMBL" id="BAABBF010000002">
    <property type="protein sequence ID" value="GAA3701970.1"/>
    <property type="molecule type" value="Genomic_DNA"/>
</dbReference>
<organism evidence="5 6">
    <name type="scientific">Sphingomonas cynarae</name>
    <dbReference type="NCBI Taxonomy" id="930197"/>
    <lineage>
        <taxon>Bacteria</taxon>
        <taxon>Pseudomonadati</taxon>
        <taxon>Pseudomonadota</taxon>
        <taxon>Alphaproteobacteria</taxon>
        <taxon>Sphingomonadales</taxon>
        <taxon>Sphingomonadaceae</taxon>
        <taxon>Sphingomonas</taxon>
    </lineage>
</organism>
<dbReference type="Proteomes" id="UP001500523">
    <property type="component" value="Unassembled WGS sequence"/>
</dbReference>
<keyword evidence="6" id="KW-1185">Reference proteome</keyword>
<evidence type="ECO:0000256" key="2">
    <source>
        <dbReference type="ARBA" id="ARBA00023125"/>
    </source>
</evidence>
<dbReference type="InterPro" id="IPR036390">
    <property type="entry name" value="WH_DNA-bd_sf"/>
</dbReference>
<proteinExistence type="predicted"/>
<dbReference type="SMART" id="SM00419">
    <property type="entry name" value="HTH_CRP"/>
    <property type="match status" value="1"/>
</dbReference>
<dbReference type="InterPro" id="IPR036388">
    <property type="entry name" value="WH-like_DNA-bd_sf"/>
</dbReference>
<keyword evidence="3" id="KW-0804">Transcription</keyword>
<dbReference type="Pfam" id="PF13545">
    <property type="entry name" value="HTH_Crp_2"/>
    <property type="match status" value="1"/>
</dbReference>
<evidence type="ECO:0000313" key="6">
    <source>
        <dbReference type="Proteomes" id="UP001500523"/>
    </source>
</evidence>
<evidence type="ECO:0000313" key="5">
    <source>
        <dbReference type="EMBL" id="GAA3701970.1"/>
    </source>
</evidence>
<dbReference type="Gene3D" id="1.10.10.10">
    <property type="entry name" value="Winged helix-like DNA-binding domain superfamily/Winged helix DNA-binding domain"/>
    <property type="match status" value="1"/>
</dbReference>
<reference evidence="6" key="1">
    <citation type="journal article" date="2019" name="Int. J. Syst. Evol. Microbiol.">
        <title>The Global Catalogue of Microorganisms (GCM) 10K type strain sequencing project: providing services to taxonomists for standard genome sequencing and annotation.</title>
        <authorList>
            <consortium name="The Broad Institute Genomics Platform"/>
            <consortium name="The Broad Institute Genome Sequencing Center for Infectious Disease"/>
            <person name="Wu L."/>
            <person name="Ma J."/>
        </authorList>
    </citation>
    <scope>NUCLEOTIDE SEQUENCE [LARGE SCALE GENOMIC DNA]</scope>
    <source>
        <strain evidence="6">JCM 17498</strain>
    </source>
</reference>
<dbReference type="Pfam" id="PF00027">
    <property type="entry name" value="cNMP_binding"/>
    <property type="match status" value="1"/>
</dbReference>
<dbReference type="CDD" id="cd00092">
    <property type="entry name" value="HTH_CRP"/>
    <property type="match status" value="1"/>
</dbReference>
<dbReference type="SUPFAM" id="SSF46785">
    <property type="entry name" value="Winged helix' DNA-binding domain"/>
    <property type="match status" value="1"/>
</dbReference>
<dbReference type="InterPro" id="IPR018490">
    <property type="entry name" value="cNMP-bd_dom_sf"/>
</dbReference>
<dbReference type="PRINTS" id="PR00034">
    <property type="entry name" value="HTHCRP"/>
</dbReference>
<sequence length="253" mass="27711">MMLASPLGFRRSALTRRLSHYLTLTEAEDRALEAAEERERRVAAGEPLVEASQPIDRLFVVQHGWLHSSVRLRDGGRQILRFHYPGDLIGVSSIAWSQAATTLTAVSDCIVSELPKTQLGRLFAAQGRIGGLLYAIAAAESVAMSDRLTAIGRMNAIQRLATLLLDITARLRVTAGGVVDTIELPLTQADIGDALGLTKVHVNRTFREMEKRGMISRAGRRLKILDEPGLIDFTGFVDRHAVIATDWLPPLLG</sequence>
<dbReference type="InterPro" id="IPR050397">
    <property type="entry name" value="Env_Response_Regulators"/>
</dbReference>
<dbReference type="CDD" id="cd00038">
    <property type="entry name" value="CAP_ED"/>
    <property type="match status" value="1"/>
</dbReference>
<gene>
    <name evidence="5" type="ORF">GCM10022268_09730</name>
</gene>
<protein>
    <submittedName>
        <fullName evidence="5">Crp/Fnr family transcriptional regulator</fullName>
    </submittedName>
</protein>
<dbReference type="InterPro" id="IPR014710">
    <property type="entry name" value="RmlC-like_jellyroll"/>
</dbReference>
<dbReference type="InterPro" id="IPR012318">
    <property type="entry name" value="HTH_CRP"/>
</dbReference>
<feature type="domain" description="HTH crp-type" evidence="4">
    <location>
        <begin position="154"/>
        <end position="228"/>
    </location>
</feature>
<evidence type="ECO:0000256" key="3">
    <source>
        <dbReference type="ARBA" id="ARBA00023163"/>
    </source>
</evidence>